<accession>A0A4Q1UCL7</accession>
<sequence>MGLLMLEKFEDGCQLPGASPAEIAACEAKLKIILPAETKALLAASNGFNGEVGQGYLVLWSAAELSGADGYEIFEFRDDQLLIGSNGGPTAYGFVKGDYISIPFVFAGNWLNEVRVLGRSFEEFIEAIERGDGW</sequence>
<dbReference type="Proteomes" id="UP000290767">
    <property type="component" value="Unassembled WGS sequence"/>
</dbReference>
<protein>
    <submittedName>
        <fullName evidence="2">SMI1/KNR4 family protein</fullName>
    </submittedName>
</protein>
<dbReference type="EMBL" id="MZMU01000002">
    <property type="protein sequence ID" value="RXT29792.1"/>
    <property type="molecule type" value="Genomic_DNA"/>
</dbReference>
<gene>
    <name evidence="2" type="ORF">B5P46_01590</name>
</gene>
<evidence type="ECO:0000313" key="2">
    <source>
        <dbReference type="EMBL" id="RXT29792.1"/>
    </source>
</evidence>
<proteinExistence type="predicted"/>
<dbReference type="InterPro" id="IPR037883">
    <property type="entry name" value="Knr4/Smi1-like_sf"/>
</dbReference>
<evidence type="ECO:0000313" key="3">
    <source>
        <dbReference type="Proteomes" id="UP000290767"/>
    </source>
</evidence>
<dbReference type="RefSeq" id="WP_129417161.1">
    <property type="nucleotide sequence ID" value="NZ_MZMU01000002.1"/>
</dbReference>
<feature type="domain" description="Knr4/Smi1-like" evidence="1">
    <location>
        <begin position="17"/>
        <end position="127"/>
    </location>
</feature>
<dbReference type="Pfam" id="PF09346">
    <property type="entry name" value="SMI1_KNR4"/>
    <property type="match status" value="1"/>
</dbReference>
<dbReference type="SMART" id="SM00860">
    <property type="entry name" value="SMI1_KNR4"/>
    <property type="match status" value="1"/>
</dbReference>
<dbReference type="AlphaFoldDB" id="A0A4Q1UCL7"/>
<dbReference type="Gene3D" id="3.40.1580.10">
    <property type="entry name" value="SMI1/KNR4-like"/>
    <property type="match status" value="1"/>
</dbReference>
<dbReference type="InterPro" id="IPR018958">
    <property type="entry name" value="Knr4/Smi1-like_dom"/>
</dbReference>
<name>A0A4Q1UCL7_RHILE</name>
<organism evidence="2 3">
    <name type="scientific">Rhizobium leguminosarum</name>
    <dbReference type="NCBI Taxonomy" id="384"/>
    <lineage>
        <taxon>Bacteria</taxon>
        <taxon>Pseudomonadati</taxon>
        <taxon>Pseudomonadota</taxon>
        <taxon>Alphaproteobacteria</taxon>
        <taxon>Hyphomicrobiales</taxon>
        <taxon>Rhizobiaceae</taxon>
        <taxon>Rhizobium/Agrobacterium group</taxon>
        <taxon>Rhizobium</taxon>
    </lineage>
</organism>
<evidence type="ECO:0000259" key="1">
    <source>
        <dbReference type="SMART" id="SM00860"/>
    </source>
</evidence>
<comment type="caution">
    <text evidence="2">The sequence shown here is derived from an EMBL/GenBank/DDBJ whole genome shotgun (WGS) entry which is preliminary data.</text>
</comment>
<reference evidence="2 3" key="1">
    <citation type="submission" date="2017-03" db="EMBL/GenBank/DDBJ databases">
        <authorList>
            <person name="Safronova V.I."/>
            <person name="Sazanova A.L."/>
            <person name="Chirak E.R."/>
        </authorList>
    </citation>
    <scope>NUCLEOTIDE SEQUENCE [LARGE SCALE GENOMIC DNA]</scope>
    <source>
        <strain evidence="2 3">Tri-43</strain>
    </source>
</reference>
<dbReference type="SUPFAM" id="SSF160631">
    <property type="entry name" value="SMI1/KNR4-like"/>
    <property type="match status" value="1"/>
</dbReference>